<dbReference type="Pfam" id="PF00248">
    <property type="entry name" value="Aldo_ket_red"/>
    <property type="match status" value="1"/>
</dbReference>
<comment type="similarity">
    <text evidence="3">Belongs to the aldo/keto reductase family. Aldo/keto reductase 2 subfamily.</text>
</comment>
<name>A0A1M5FAS7_9FLAO</name>
<feature type="domain" description="NADP-dependent oxidoreductase" evidence="5">
    <location>
        <begin position="15"/>
        <end position="336"/>
    </location>
</feature>
<accession>A0A1M5FAS7</accession>
<dbReference type="InterPro" id="IPR050523">
    <property type="entry name" value="AKR_Detox_Biosynth"/>
</dbReference>
<protein>
    <recommendedName>
        <fullName evidence="4">Protein tas</fullName>
    </recommendedName>
</protein>
<gene>
    <name evidence="6" type="ORF">SAMN05443549_101695</name>
</gene>
<dbReference type="AlphaFoldDB" id="A0A1M5FAS7"/>
<reference evidence="7" key="1">
    <citation type="submission" date="2016-11" db="EMBL/GenBank/DDBJ databases">
        <authorList>
            <person name="Varghese N."/>
            <person name="Submissions S."/>
        </authorList>
    </citation>
    <scope>NUCLEOTIDE SEQUENCE [LARGE SCALE GENOMIC DNA]</scope>
    <source>
        <strain evidence="7">DSM 19978</strain>
    </source>
</reference>
<evidence type="ECO:0000259" key="5">
    <source>
        <dbReference type="Pfam" id="PF00248"/>
    </source>
</evidence>
<sequence>MKYTTLPNTDIKISKICLGTMTFGQQNTEAEGHIQMDYALEKGVNFFDTAEMYSVPGRKETYGSTEKIIGTWFKKTGKREEVVLASKIAGPNPGLAYIREKMDFSPASIALSLDKSLTRLQTDYIDLYQLHWPERKANFFGQRGFKVQHDAWEDNVHSVLETLDGFVKQGKIKHIGLSNETPWGIMRFLEESKYQNLPKIKTVQNPYSLLNRTFEIGSAEVCLRENVGLLAYSPMAFGVLSGKFLTGESHPNSRIKLFPQFARYNSAQSTEATRLYQEVARKNGLTLTEMSLAFVNQQAFVTSTIIGATTMEQLKENIATIDVVLSDEILKEIESVHAVIPDPAP</sequence>
<dbReference type="InterPro" id="IPR036812">
    <property type="entry name" value="NAD(P)_OxRdtase_dom_sf"/>
</dbReference>
<keyword evidence="2" id="KW-0560">Oxidoreductase</keyword>
<evidence type="ECO:0000256" key="2">
    <source>
        <dbReference type="ARBA" id="ARBA00023002"/>
    </source>
</evidence>
<dbReference type="CDD" id="cd19094">
    <property type="entry name" value="AKR_Tas-like"/>
    <property type="match status" value="1"/>
</dbReference>
<organism evidence="6 7">
    <name type="scientific">Flavobacterium fluvii</name>
    <dbReference type="NCBI Taxonomy" id="468056"/>
    <lineage>
        <taxon>Bacteria</taxon>
        <taxon>Pseudomonadati</taxon>
        <taxon>Bacteroidota</taxon>
        <taxon>Flavobacteriia</taxon>
        <taxon>Flavobacteriales</taxon>
        <taxon>Flavobacteriaceae</taxon>
        <taxon>Flavobacterium</taxon>
    </lineage>
</organism>
<evidence type="ECO:0000313" key="6">
    <source>
        <dbReference type="EMBL" id="SHF88518.1"/>
    </source>
</evidence>
<dbReference type="RefSeq" id="WP_073367927.1">
    <property type="nucleotide sequence ID" value="NZ_FQWB01000001.1"/>
</dbReference>
<evidence type="ECO:0000256" key="1">
    <source>
        <dbReference type="ARBA" id="ARBA00022857"/>
    </source>
</evidence>
<evidence type="ECO:0000256" key="4">
    <source>
        <dbReference type="ARBA" id="ARBA00070119"/>
    </source>
</evidence>
<dbReference type="InterPro" id="IPR023210">
    <property type="entry name" value="NADP_OxRdtase_dom"/>
</dbReference>
<evidence type="ECO:0000256" key="3">
    <source>
        <dbReference type="ARBA" id="ARBA00038157"/>
    </source>
</evidence>
<dbReference type="GO" id="GO:0016491">
    <property type="term" value="F:oxidoreductase activity"/>
    <property type="evidence" value="ECO:0007669"/>
    <property type="project" value="UniProtKB-KW"/>
</dbReference>
<dbReference type="EMBL" id="FQWB01000001">
    <property type="protein sequence ID" value="SHF88518.1"/>
    <property type="molecule type" value="Genomic_DNA"/>
</dbReference>
<dbReference type="FunFam" id="3.20.20.100:FF:000005">
    <property type="entry name" value="NADP(H)-dependent aldo-keto reductase"/>
    <property type="match status" value="1"/>
</dbReference>
<dbReference type="STRING" id="468056.SAMN05443549_101695"/>
<dbReference type="PANTHER" id="PTHR43364:SF4">
    <property type="entry name" value="NAD(P)-LINKED OXIDOREDUCTASE SUPERFAMILY PROTEIN"/>
    <property type="match status" value="1"/>
</dbReference>
<dbReference type="OrthoDB" id="9773828at2"/>
<proteinExistence type="inferred from homology"/>
<dbReference type="Proteomes" id="UP000184516">
    <property type="component" value="Unassembled WGS sequence"/>
</dbReference>
<dbReference type="Gene3D" id="3.20.20.100">
    <property type="entry name" value="NADP-dependent oxidoreductase domain"/>
    <property type="match status" value="1"/>
</dbReference>
<dbReference type="SUPFAM" id="SSF51430">
    <property type="entry name" value="NAD(P)-linked oxidoreductase"/>
    <property type="match status" value="1"/>
</dbReference>
<keyword evidence="7" id="KW-1185">Reference proteome</keyword>
<keyword evidence="1" id="KW-0521">NADP</keyword>
<evidence type="ECO:0000313" key="7">
    <source>
        <dbReference type="Proteomes" id="UP000184516"/>
    </source>
</evidence>
<dbReference type="PANTHER" id="PTHR43364">
    <property type="entry name" value="NADH-SPECIFIC METHYLGLYOXAL REDUCTASE-RELATED"/>
    <property type="match status" value="1"/>
</dbReference>